<dbReference type="NCBIfam" id="TIGR04556">
    <property type="entry name" value="PKS_assoc"/>
    <property type="match status" value="1"/>
</dbReference>
<dbReference type="PROSITE" id="PS52004">
    <property type="entry name" value="KS3_2"/>
    <property type="match status" value="1"/>
</dbReference>
<dbReference type="SUPFAM" id="SSF53901">
    <property type="entry name" value="Thiolase-like"/>
    <property type="match status" value="1"/>
</dbReference>
<dbReference type="GO" id="GO:0006633">
    <property type="term" value="P:fatty acid biosynthetic process"/>
    <property type="evidence" value="ECO:0007669"/>
    <property type="project" value="TreeGrafter"/>
</dbReference>
<dbReference type="InterPro" id="IPR016039">
    <property type="entry name" value="Thiolase-like"/>
</dbReference>
<evidence type="ECO:0000313" key="5">
    <source>
        <dbReference type="EMBL" id="AQS99220.1"/>
    </source>
</evidence>
<dbReference type="CDD" id="cd00833">
    <property type="entry name" value="PKS"/>
    <property type="match status" value="1"/>
</dbReference>
<evidence type="ECO:0000256" key="3">
    <source>
        <dbReference type="RuleBase" id="RU003694"/>
    </source>
</evidence>
<reference evidence="5" key="1">
    <citation type="journal article" date="2017" name="J. Eukaryot. Microbiol.">
        <title>Role of Modular Polyketide Synthases in the Production of Polyether Ladder Compounds in Ciguatoxin-producing Gambierdiscus polynesiensis and G.excentricus (Dinophyceae).</title>
        <authorList>
            <person name="Kohli G.S."/>
            <person name="Campbell K."/>
            <person name="John U."/>
            <person name="Smith K.F."/>
            <person name="Fraga S."/>
            <person name="Rhodes L.L."/>
            <person name="Murray S.A."/>
        </authorList>
    </citation>
    <scope>NUCLEOTIDE SEQUENCE</scope>
    <source>
        <strain evidence="5">Contig_14323</strain>
    </source>
</reference>
<dbReference type="AlphaFoldDB" id="A0A1S6K840"/>
<proteinExistence type="inferred from homology"/>
<dbReference type="InterPro" id="IPR020841">
    <property type="entry name" value="PKS_Beta-ketoAc_synthase_dom"/>
</dbReference>
<dbReference type="PANTHER" id="PTHR43775">
    <property type="entry name" value="FATTY ACID SYNTHASE"/>
    <property type="match status" value="1"/>
</dbReference>
<dbReference type="Pfam" id="PF02801">
    <property type="entry name" value="Ketoacyl-synt_C"/>
    <property type="match status" value="1"/>
</dbReference>
<dbReference type="InterPro" id="IPR030834">
    <property type="entry name" value="PKS_assoc_dom"/>
</dbReference>
<dbReference type="InterPro" id="IPR050091">
    <property type="entry name" value="PKS_NRPS_Biosynth_Enz"/>
</dbReference>
<evidence type="ECO:0000256" key="2">
    <source>
        <dbReference type="ARBA" id="ARBA00022553"/>
    </source>
</evidence>
<evidence type="ECO:0000256" key="1">
    <source>
        <dbReference type="ARBA" id="ARBA00022450"/>
    </source>
</evidence>
<dbReference type="EMBL" id="KX395802">
    <property type="protein sequence ID" value="AQS99220.1"/>
    <property type="molecule type" value="Transcribed_RNA"/>
</dbReference>
<dbReference type="PANTHER" id="PTHR43775:SF37">
    <property type="entry name" value="SI:DKEY-61P9.11"/>
    <property type="match status" value="1"/>
</dbReference>
<keyword evidence="3" id="KW-0808">Transferase</keyword>
<comment type="similarity">
    <text evidence="3">Belongs to the thiolase-like superfamily. Beta-ketoacyl-ACP synthases family.</text>
</comment>
<dbReference type="InterPro" id="IPR014031">
    <property type="entry name" value="Ketoacyl_synth_C"/>
</dbReference>
<dbReference type="InterPro" id="IPR014030">
    <property type="entry name" value="Ketoacyl_synth_N"/>
</dbReference>
<dbReference type="Gene3D" id="3.40.47.10">
    <property type="match status" value="1"/>
</dbReference>
<sequence>MGFPVLPSMSARTHGVDLKVDHFTDDVFAEVMVSCLTSKGFCILELGLPPPFADQVLTEVNDLKVSGQFYQPATAVAEGLLGTEGSARIAELHRLSNEPSDALGNSDGLRQINGMITSIGVSLGPHTDRLGFDMTHRSHCLLHETGIPNDGPPLTEKDVTQWLEKFLRHTLMVVVFLGPAEGVLTLKVFGEEEADAYEVPTVAGTMVVLRPDILSHQHVSLGRAMAASSFFIHAHAFQKRHPTGGWNMCPAARELDRWAMERARALKSRSQGDSDWDPALPREFQRAMNLSYFKGNMVAVRGVACKFPGTWLVDTHFRSFTGGVDYVTEVPYARWDKDQYYDAHPECWRWAKTNSKHGAFMEGVELFDAKLFSLSVAESKSMDPHQRLILEVGYDALHRMGMRKNTLMNGSGSVYVGHAFGDWGFVEKSADVGLGPTGGAGCIAANRLSFVLGIKGPSMALDTDQSSSMTAVFMTAESIQKKGHGVIADFGVGIGAQIMLTPTWWTQHTAMGWLSGKGRCLTYDAAASGFVRGEGVGGTAMRPLSEVVDGQYVRDEKLPLVGILAGTCLNTNGKGASLAAPNGMAEQEVIAGAVRNANIASQDVDAVEAHGAGHPLSDVIEVGSLLRAHRYEDTTPLAITSVKTVVGNMMESGGIASLMKNLLGLQWGFLACLLHLRELNPHMDDLADSNPAAVLNEHLAYTRKSAFAGTMSRGFGGTNVCGINWGTLDEEKVPSVAAGHQPLHFWPGGGGFLDAQDRPEQGYYIIGSWMEWSDPERMEEEGGGVYGYTVMLGENAWEQFQILLDGDLQRALHPGGAKMGKETAVFGPHEGVVGASTWIIDGRCNWVEASAPPDEGALTATGPGDAGNEIVPADTLDGGKPGDKYRVRLRVAGKWRLVSWHKEEEASAQGDGPYPVECIGNYYVVGSWNSWNFEELKRDANDHGLHYAEVTLRWGTGEFQIVRNKDPCQVLYPSTYKATDNVEVLGPDEDGDGLHWFITGRPGDVFRIELQRSVADGNDHKQVSWQRVRHENG</sequence>
<feature type="domain" description="Ketosynthase family 3 (KS3)" evidence="4">
    <location>
        <begin position="295"/>
        <end position="726"/>
    </location>
</feature>
<dbReference type="Pfam" id="PF00109">
    <property type="entry name" value="ketoacyl-synt"/>
    <property type="match status" value="1"/>
</dbReference>
<evidence type="ECO:0000259" key="4">
    <source>
        <dbReference type="PROSITE" id="PS52004"/>
    </source>
</evidence>
<organism evidence="5">
    <name type="scientific">Gambierdiscus polynesiensis</name>
    <dbReference type="NCBI Taxonomy" id="439318"/>
    <lineage>
        <taxon>Eukaryota</taxon>
        <taxon>Sar</taxon>
        <taxon>Alveolata</taxon>
        <taxon>Dinophyceae</taxon>
        <taxon>Gonyaulacales</taxon>
        <taxon>Pyrocystaceae</taxon>
        <taxon>Gambierdiscus</taxon>
    </lineage>
</organism>
<protein>
    <submittedName>
        <fullName evidence="5">Type I polyketide synthase</fullName>
    </submittedName>
</protein>
<keyword evidence="2" id="KW-0597">Phosphoprotein</keyword>
<dbReference type="GO" id="GO:0004312">
    <property type="term" value="F:fatty acid synthase activity"/>
    <property type="evidence" value="ECO:0007669"/>
    <property type="project" value="TreeGrafter"/>
</dbReference>
<accession>A0A1S6K840</accession>
<keyword evidence="1" id="KW-0596">Phosphopantetheine</keyword>
<dbReference type="SMART" id="SM00825">
    <property type="entry name" value="PKS_KS"/>
    <property type="match status" value="1"/>
</dbReference>
<name>A0A1S6K840_9DINO</name>